<sequence length="337" mass="39273">MKRTILYIFSIATVCFCSTNQKLSPETSFEKDLEKVADSVKVNDIVVKNLFKYQILAHCNGSFDPELITEKVYQPHKKLWDSCYAMIFGEKNAALYNNPEGMIEWNKTLYPKNKAAFDEKVKRLLKINLNHVLATNLKKFNQLVPYQPKATISILFTPLTGIGFGGCKDDQFALELNNENTDPEFTLEKGLPHELNHLVYEKFRNKDANKNSALSQTIDEGFACYFTWVFFDGKMEKHNAVENMSRQDWEWYVKNEKKIFITLKTYFTDESGDNPLLRNDKLKLFPDAPKSLNYWLGFRIVEKYVEKHGVNSWKDIYKLAPKDVLDRSGYEKYVELL</sequence>
<dbReference type="GO" id="GO:0006508">
    <property type="term" value="P:proteolysis"/>
    <property type="evidence" value="ECO:0007669"/>
    <property type="project" value="UniProtKB-KW"/>
</dbReference>
<reference evidence="2" key="1">
    <citation type="submission" date="2016-11" db="EMBL/GenBank/DDBJ databases">
        <authorList>
            <person name="Varghese N."/>
            <person name="Submissions S."/>
        </authorList>
    </citation>
    <scope>NUCLEOTIDE SEQUENCE [LARGE SCALE GENOMIC DNA]</scope>
    <source>
        <strain evidence="2">DSM 26899</strain>
    </source>
</reference>
<protein>
    <submittedName>
        <fullName evidence="1">Predicted Zn-dependent protease</fullName>
    </submittedName>
</protein>
<dbReference type="OrthoDB" id="6402335at2"/>
<keyword evidence="1" id="KW-0645">Protease</keyword>
<accession>A0A1M6Z1A0</accession>
<dbReference type="EMBL" id="FRAV01000014">
    <property type="protein sequence ID" value="SHL24301.1"/>
    <property type="molecule type" value="Genomic_DNA"/>
</dbReference>
<dbReference type="GO" id="GO:0008233">
    <property type="term" value="F:peptidase activity"/>
    <property type="evidence" value="ECO:0007669"/>
    <property type="project" value="UniProtKB-KW"/>
</dbReference>
<dbReference type="Pfam" id="PF25594">
    <property type="entry name" value="GldB_lipo"/>
    <property type="match status" value="1"/>
</dbReference>
<organism evidence="1 2">
    <name type="scientific">Chryseobacterium polytrichastri</name>
    <dbReference type="NCBI Taxonomy" id="1302687"/>
    <lineage>
        <taxon>Bacteria</taxon>
        <taxon>Pseudomonadati</taxon>
        <taxon>Bacteroidota</taxon>
        <taxon>Flavobacteriia</taxon>
        <taxon>Flavobacteriales</taxon>
        <taxon>Weeksellaceae</taxon>
        <taxon>Chryseobacterium group</taxon>
        <taxon>Chryseobacterium</taxon>
    </lineage>
</organism>
<dbReference type="RefSeq" id="WP_083547140.1">
    <property type="nucleotide sequence ID" value="NZ_FRAV01000014.1"/>
</dbReference>
<evidence type="ECO:0000313" key="1">
    <source>
        <dbReference type="EMBL" id="SHL24301.1"/>
    </source>
</evidence>
<dbReference type="Proteomes" id="UP000184364">
    <property type="component" value="Unassembled WGS sequence"/>
</dbReference>
<keyword evidence="1" id="KW-0378">Hydrolase</keyword>
<dbReference type="STRING" id="1302687.SAMN05444267_101482"/>
<evidence type="ECO:0000313" key="2">
    <source>
        <dbReference type="Proteomes" id="UP000184364"/>
    </source>
</evidence>
<proteinExistence type="predicted"/>
<dbReference type="InterPro" id="IPR019853">
    <property type="entry name" value="GldB-like"/>
</dbReference>
<gene>
    <name evidence="1" type="ORF">SAMN05444267_101482</name>
</gene>
<name>A0A1M6Z1A0_9FLAO</name>
<dbReference type="AlphaFoldDB" id="A0A1M6Z1A0"/>
<keyword evidence="2" id="KW-1185">Reference proteome</keyword>